<evidence type="ECO:0000313" key="2">
    <source>
        <dbReference type="Proteomes" id="UP000886852"/>
    </source>
</evidence>
<dbReference type="Proteomes" id="UP000886852">
    <property type="component" value="Unassembled WGS sequence"/>
</dbReference>
<name>A0A9D1SQ88_9BACT</name>
<proteinExistence type="predicted"/>
<dbReference type="AlphaFoldDB" id="A0A9D1SQ88"/>
<gene>
    <name evidence="1" type="ORF">IAC72_05225</name>
</gene>
<dbReference type="EMBL" id="DVOC01000093">
    <property type="protein sequence ID" value="HIU91390.1"/>
    <property type="molecule type" value="Genomic_DNA"/>
</dbReference>
<organism evidence="1 2">
    <name type="scientific">Candidatus Fimimonas merdipullorum</name>
    <dbReference type="NCBI Taxonomy" id="2840822"/>
    <lineage>
        <taxon>Bacteria</taxon>
        <taxon>Pseudomonadati</taxon>
        <taxon>Myxococcota</taxon>
        <taxon>Myxococcia</taxon>
        <taxon>Myxococcales</taxon>
        <taxon>Cystobacterineae</taxon>
        <taxon>Myxococcaceae</taxon>
        <taxon>Myxococcaceae incertae sedis</taxon>
        <taxon>Candidatus Fimimonas</taxon>
    </lineage>
</organism>
<sequence>MSDPTETFTFKGKGFTPPGPDLSGVTVGISGGSEVKSGQTLQLTATVNGADNKAVTWSVTSGQDYISVDANGLVTAQEVTGDVVVTVEARSVANSEKFATKTLTVVAMPHLTQAMLDKLNVRKMAFDGFIDIDVYTIGLFPTLETTYSVTIRTMLDGEHWYAEYENSAGGTAALYTANNNGVASSVTLSFNNDEEYVAITDDAGNELAWADSGYVNCLAGLTVEDFTFNEDTWRYEYNGDDALAEKVITSINPYDFVVDGFSLLINGDNIEGIRAVSGDDYTVVTGYRSIQELVVYVSVEDEQTVIEVPTINKYSHEDKHDLLNQAIANMKALDSYTLDFKEIVASVYTSDLTESGFVETVTADNYHFVPYEVSYLADYTEVHTPKPEEGYGYHKVSDALYNTYHISDGSFLASRAFAGDISAAKPSFDFAAEIFRQVYTDEETGETIFYVADEMSGVATTFYNCVGNDLALYGIFATRGYTSETSSFTPYVVVKDGYITKACFYFNMGLMYGVVELKYSDFNQTQVPADVNFDGYEVRQIPTSWDQLTLQVSDDFSETGEDVEVNAAEYWKYYFGDENVQVPFFGEALGDTFGFGLTTLYNANDGSNIKRAIVLYYDVPLDIDYTISTSLDAVRKFLVSQGFEKDQYGAYVKGDVHIAPVDKDLDLQIYVWTETPPVIE</sequence>
<accession>A0A9D1SQ88</accession>
<reference evidence="1" key="1">
    <citation type="submission" date="2020-10" db="EMBL/GenBank/DDBJ databases">
        <authorList>
            <person name="Gilroy R."/>
        </authorList>
    </citation>
    <scope>NUCLEOTIDE SEQUENCE</scope>
    <source>
        <strain evidence="1">ChiHjej12B11-7776</strain>
    </source>
</reference>
<reference evidence="1" key="2">
    <citation type="journal article" date="2021" name="PeerJ">
        <title>Extensive microbial diversity within the chicken gut microbiome revealed by metagenomics and culture.</title>
        <authorList>
            <person name="Gilroy R."/>
            <person name="Ravi A."/>
            <person name="Getino M."/>
            <person name="Pursley I."/>
            <person name="Horton D.L."/>
            <person name="Alikhan N.F."/>
            <person name="Baker D."/>
            <person name="Gharbi K."/>
            <person name="Hall N."/>
            <person name="Watson M."/>
            <person name="Adriaenssens E.M."/>
            <person name="Foster-Nyarko E."/>
            <person name="Jarju S."/>
            <person name="Secka A."/>
            <person name="Antonio M."/>
            <person name="Oren A."/>
            <person name="Chaudhuri R.R."/>
            <person name="La Ragione R."/>
            <person name="Hildebrand F."/>
            <person name="Pallen M.J."/>
        </authorList>
    </citation>
    <scope>NUCLEOTIDE SEQUENCE</scope>
    <source>
        <strain evidence="1">ChiHjej12B11-7776</strain>
    </source>
</reference>
<dbReference type="Gene3D" id="2.60.40.1080">
    <property type="match status" value="1"/>
</dbReference>
<protein>
    <submittedName>
        <fullName evidence="1">Ig-like domain-containing protein</fullName>
    </submittedName>
</protein>
<evidence type="ECO:0000313" key="1">
    <source>
        <dbReference type="EMBL" id="HIU91390.1"/>
    </source>
</evidence>
<comment type="caution">
    <text evidence="1">The sequence shown here is derived from an EMBL/GenBank/DDBJ whole genome shotgun (WGS) entry which is preliminary data.</text>
</comment>